<reference evidence="2 3" key="1">
    <citation type="journal article" date="2018" name="Mol. Ecol.">
        <title>The obligate alkalophilic soda-lake fungus Sodiomyces alkalinus has shifted to a protein diet.</title>
        <authorList>
            <person name="Grum-Grzhimaylo A.A."/>
            <person name="Falkoski D.L."/>
            <person name="van den Heuvel J."/>
            <person name="Valero-Jimenez C.A."/>
            <person name="Min B."/>
            <person name="Choi I.G."/>
            <person name="Lipzen A."/>
            <person name="Daum C.G."/>
            <person name="Aanen D.K."/>
            <person name="Tsang A."/>
            <person name="Henrissat B."/>
            <person name="Bilanenko E.N."/>
            <person name="de Vries R.P."/>
            <person name="van Kan J.A.L."/>
            <person name="Grigoriev I.V."/>
            <person name="Debets A.J.M."/>
        </authorList>
    </citation>
    <scope>NUCLEOTIDE SEQUENCE [LARGE SCALE GENOMIC DNA]</scope>
    <source>
        <strain evidence="2 3">F11</strain>
    </source>
</reference>
<proteinExistence type="predicted"/>
<evidence type="ECO:0000313" key="3">
    <source>
        <dbReference type="Proteomes" id="UP000272025"/>
    </source>
</evidence>
<name>A0A3N2Q2M6_SODAK</name>
<evidence type="ECO:0000313" key="2">
    <source>
        <dbReference type="EMBL" id="ROT40987.1"/>
    </source>
</evidence>
<dbReference type="EMBL" id="ML119052">
    <property type="protein sequence ID" value="ROT40987.1"/>
    <property type="molecule type" value="Genomic_DNA"/>
</dbReference>
<sequence length="185" mass="21121">MFMDVWTEACLCFSPVELEDYEDDEDVVKGGLDGIGSIHAGSFEIIYRRTGDLIRELASGWTPLFLFFCALWKENVKTSGTEQDGRCIQGISSKAANSLSGLRQMSRYRHQLPALFTVAQALDLTDGIGHFIMHLFIARRVMFLQVRETRRQSMFKGYGLGVPPLMMLFSPFVFFIFSFYRFPSL</sequence>
<feature type="transmembrane region" description="Helical" evidence="1">
    <location>
        <begin position="158"/>
        <end position="180"/>
    </location>
</feature>
<keyword evidence="1" id="KW-0812">Transmembrane</keyword>
<keyword evidence="1" id="KW-0472">Membrane</keyword>
<dbReference type="Proteomes" id="UP000272025">
    <property type="component" value="Unassembled WGS sequence"/>
</dbReference>
<keyword evidence="1" id="KW-1133">Transmembrane helix</keyword>
<keyword evidence="3" id="KW-1185">Reference proteome</keyword>
<gene>
    <name evidence="2" type="ORF">SODALDRAFT_109243</name>
</gene>
<dbReference type="RefSeq" id="XP_028468793.1">
    <property type="nucleotide sequence ID" value="XM_028606534.1"/>
</dbReference>
<feature type="transmembrane region" description="Helical" evidence="1">
    <location>
        <begin position="114"/>
        <end position="137"/>
    </location>
</feature>
<organism evidence="2 3">
    <name type="scientific">Sodiomyces alkalinus (strain CBS 110278 / VKM F-3762 / F11)</name>
    <name type="common">Alkaliphilic filamentous fungus</name>
    <dbReference type="NCBI Taxonomy" id="1314773"/>
    <lineage>
        <taxon>Eukaryota</taxon>
        <taxon>Fungi</taxon>
        <taxon>Dikarya</taxon>
        <taxon>Ascomycota</taxon>
        <taxon>Pezizomycotina</taxon>
        <taxon>Sordariomycetes</taxon>
        <taxon>Hypocreomycetidae</taxon>
        <taxon>Glomerellales</taxon>
        <taxon>Plectosphaerellaceae</taxon>
        <taxon>Sodiomyces</taxon>
    </lineage>
</organism>
<dbReference type="AlphaFoldDB" id="A0A3N2Q2M6"/>
<evidence type="ECO:0000256" key="1">
    <source>
        <dbReference type="SAM" id="Phobius"/>
    </source>
</evidence>
<protein>
    <submittedName>
        <fullName evidence="2">Uncharacterized protein</fullName>
    </submittedName>
</protein>
<accession>A0A3N2Q2M6</accession>
<dbReference type="GeneID" id="39575012"/>